<name>A0A9D2N802_9FIRM</name>
<proteinExistence type="predicted"/>
<comment type="caution">
    <text evidence="1">The sequence shown here is derived from an EMBL/GenBank/DDBJ whole genome shotgun (WGS) entry which is preliminary data.</text>
</comment>
<protein>
    <recommendedName>
        <fullName evidence="3">DUF4359 domain-containing protein</fullName>
    </recommendedName>
</protein>
<dbReference type="EMBL" id="DWWU01000012">
    <property type="protein sequence ID" value="HJC14783.1"/>
    <property type="molecule type" value="Genomic_DNA"/>
</dbReference>
<gene>
    <name evidence="1" type="ORF">H9705_02985</name>
</gene>
<evidence type="ECO:0008006" key="3">
    <source>
        <dbReference type="Google" id="ProtNLM"/>
    </source>
</evidence>
<reference evidence="1" key="2">
    <citation type="submission" date="2021-04" db="EMBL/GenBank/DDBJ databases">
        <authorList>
            <person name="Gilroy R."/>
        </authorList>
    </citation>
    <scope>NUCLEOTIDE SEQUENCE</scope>
    <source>
        <strain evidence="1">CHK185-5351</strain>
    </source>
</reference>
<evidence type="ECO:0000313" key="2">
    <source>
        <dbReference type="Proteomes" id="UP000823849"/>
    </source>
</evidence>
<reference evidence="1" key="1">
    <citation type="journal article" date="2021" name="PeerJ">
        <title>Extensive microbial diversity within the chicken gut microbiome revealed by metagenomics and culture.</title>
        <authorList>
            <person name="Gilroy R."/>
            <person name="Ravi A."/>
            <person name="Getino M."/>
            <person name="Pursley I."/>
            <person name="Horton D.L."/>
            <person name="Alikhan N.F."/>
            <person name="Baker D."/>
            <person name="Gharbi K."/>
            <person name="Hall N."/>
            <person name="Watson M."/>
            <person name="Adriaenssens E.M."/>
            <person name="Foster-Nyarko E."/>
            <person name="Jarju S."/>
            <person name="Secka A."/>
            <person name="Antonio M."/>
            <person name="Oren A."/>
            <person name="Chaudhuri R.R."/>
            <person name="La Ragione R."/>
            <person name="Hildebrand F."/>
            <person name="Pallen M.J."/>
        </authorList>
    </citation>
    <scope>NUCLEOTIDE SEQUENCE</scope>
    <source>
        <strain evidence="1">CHK185-5351</strain>
    </source>
</reference>
<evidence type="ECO:0000313" key="1">
    <source>
        <dbReference type="EMBL" id="HJC14783.1"/>
    </source>
</evidence>
<sequence length="112" mass="12610">MKKLIRIVFTFLILAGLGILLITTRPSEHDFAQWYAEKNESGLGSFFDDAFIALVEARTETSDYLVFSIFELDGEERYVGILGNIFGRNSAEQAKQTLDRLIDQARSTISGQ</sequence>
<dbReference type="AlphaFoldDB" id="A0A9D2N802"/>
<organism evidence="1 2">
    <name type="scientific">Candidatus Fusicatenibacter intestinigallinarum</name>
    <dbReference type="NCBI Taxonomy" id="2838598"/>
    <lineage>
        <taxon>Bacteria</taxon>
        <taxon>Bacillati</taxon>
        <taxon>Bacillota</taxon>
        <taxon>Clostridia</taxon>
        <taxon>Lachnospirales</taxon>
        <taxon>Lachnospiraceae</taxon>
        <taxon>Fusicatenibacter</taxon>
    </lineage>
</organism>
<accession>A0A9D2N802</accession>
<dbReference type="Proteomes" id="UP000823849">
    <property type="component" value="Unassembled WGS sequence"/>
</dbReference>